<dbReference type="Pfam" id="PF03922">
    <property type="entry name" value="OmpW"/>
    <property type="match status" value="1"/>
</dbReference>
<gene>
    <name evidence="3" type="ORF">GCM10010909_05400</name>
</gene>
<evidence type="ECO:0000256" key="2">
    <source>
        <dbReference type="SAM" id="SignalP"/>
    </source>
</evidence>
<organism evidence="3 4">
    <name type="scientific">Acidocella aquatica</name>
    <dbReference type="NCBI Taxonomy" id="1922313"/>
    <lineage>
        <taxon>Bacteria</taxon>
        <taxon>Pseudomonadati</taxon>
        <taxon>Pseudomonadota</taxon>
        <taxon>Alphaproteobacteria</taxon>
        <taxon>Acetobacterales</taxon>
        <taxon>Acidocellaceae</taxon>
        <taxon>Acidocella</taxon>
    </lineage>
</organism>
<keyword evidence="4" id="KW-1185">Reference proteome</keyword>
<evidence type="ECO:0000256" key="1">
    <source>
        <dbReference type="ARBA" id="ARBA00009330"/>
    </source>
</evidence>
<evidence type="ECO:0000313" key="3">
    <source>
        <dbReference type="EMBL" id="GLR65862.1"/>
    </source>
</evidence>
<comment type="similarity">
    <text evidence="1">Belongs to the OmpW/AlkL family.</text>
</comment>
<dbReference type="Gene3D" id="2.40.160.20">
    <property type="match status" value="1"/>
</dbReference>
<evidence type="ECO:0000313" key="4">
    <source>
        <dbReference type="Proteomes" id="UP001156641"/>
    </source>
</evidence>
<protein>
    <submittedName>
        <fullName evidence="3">Outer-membrane protein y4mB</fullName>
    </submittedName>
</protein>
<proteinExistence type="inferred from homology"/>
<accession>A0ABQ6A3H4</accession>
<dbReference type="InterPro" id="IPR005618">
    <property type="entry name" value="OMPW"/>
</dbReference>
<sequence length="222" mass="23092">MTTSFRLGLAGLLAAAMVTPAAAQGYFSQPTGYQAGDIMVHVSLIGVIPEDLNSAVRVGNTVVPNEHVSVSSGISPELDGSYFFTPEWSVQVIAATSRHNVKVTGPLDAKVGSAWVLPPTVTLQYHLPEIDGIRPYAGVGLTVAFFYNQHAAAGITKFGGLSTGIGPALDAGFDVPIAGNWFANVDVKQIFIVTGTHVDNGLIGAHTELDPTVVGAGVGYLF</sequence>
<dbReference type="Proteomes" id="UP001156641">
    <property type="component" value="Unassembled WGS sequence"/>
</dbReference>
<dbReference type="PANTHER" id="PTHR36920">
    <property type="match status" value="1"/>
</dbReference>
<reference evidence="4" key="1">
    <citation type="journal article" date="2019" name="Int. J. Syst. Evol. Microbiol.">
        <title>The Global Catalogue of Microorganisms (GCM) 10K type strain sequencing project: providing services to taxonomists for standard genome sequencing and annotation.</title>
        <authorList>
            <consortium name="The Broad Institute Genomics Platform"/>
            <consortium name="The Broad Institute Genome Sequencing Center for Infectious Disease"/>
            <person name="Wu L."/>
            <person name="Ma J."/>
        </authorList>
    </citation>
    <scope>NUCLEOTIDE SEQUENCE [LARGE SCALE GENOMIC DNA]</scope>
    <source>
        <strain evidence="4">NBRC 112502</strain>
    </source>
</reference>
<dbReference type="EMBL" id="BSOS01000007">
    <property type="protein sequence ID" value="GLR65862.1"/>
    <property type="molecule type" value="Genomic_DNA"/>
</dbReference>
<dbReference type="SUPFAM" id="SSF56925">
    <property type="entry name" value="OMPA-like"/>
    <property type="match status" value="1"/>
</dbReference>
<comment type="caution">
    <text evidence="3">The sequence shown here is derived from an EMBL/GenBank/DDBJ whole genome shotgun (WGS) entry which is preliminary data.</text>
</comment>
<feature type="chain" id="PRO_5045284401" evidence="2">
    <location>
        <begin position="24"/>
        <end position="222"/>
    </location>
</feature>
<feature type="signal peptide" evidence="2">
    <location>
        <begin position="1"/>
        <end position="23"/>
    </location>
</feature>
<keyword evidence="2" id="KW-0732">Signal</keyword>
<dbReference type="PANTHER" id="PTHR36920:SF1">
    <property type="entry name" value="OUTER MEMBRANE PROTEIN W"/>
    <property type="match status" value="1"/>
</dbReference>
<dbReference type="RefSeq" id="WP_284256412.1">
    <property type="nucleotide sequence ID" value="NZ_BSOS01000007.1"/>
</dbReference>
<name>A0ABQ6A3H4_9PROT</name>
<dbReference type="InterPro" id="IPR011250">
    <property type="entry name" value="OMP/PagP_B-barrel"/>
</dbReference>